<gene>
    <name evidence="1" type="ORF">QWZ18_28700</name>
</gene>
<evidence type="ECO:0008006" key="3">
    <source>
        <dbReference type="Google" id="ProtNLM"/>
    </source>
</evidence>
<name>A0ABT8AXQ2_9HYPH</name>
<evidence type="ECO:0000313" key="2">
    <source>
        <dbReference type="Proteomes" id="UP001244297"/>
    </source>
</evidence>
<evidence type="ECO:0000313" key="1">
    <source>
        <dbReference type="EMBL" id="MDN3574564.1"/>
    </source>
</evidence>
<proteinExistence type="predicted"/>
<dbReference type="Proteomes" id="UP001244297">
    <property type="component" value="Unassembled WGS sequence"/>
</dbReference>
<protein>
    <recommendedName>
        <fullName evidence="3">DUF1254 domain-containing protein</fullName>
    </recommendedName>
</protein>
<dbReference type="EMBL" id="JAUFPT010000105">
    <property type="protein sequence ID" value="MDN3574564.1"/>
    <property type="molecule type" value="Genomic_DNA"/>
</dbReference>
<accession>A0ABT8AXQ2</accession>
<sequence length="187" mass="19736">MPTQPANLTPWARSGLAALCILLAVSVSVRSYAYWQRLAGGAPAWEASGQPVDLGGGATLPRAAAAPFTVRVAPCASPVAVDFLRASPYEPDPSLLGRPQPADRVFYVYRGRDLGTRFVTIRLNAIYLARLAYARLTGQDVPAADDLALKIIVPAGCEASVDQVMAVLRSADPPPAPSALYDRAPPP</sequence>
<comment type="caution">
    <text evidence="1">The sequence shown here is derived from an EMBL/GenBank/DDBJ whole genome shotgun (WGS) entry which is preliminary data.</text>
</comment>
<organism evidence="1 2">
    <name type="scientific">Methylobacterium longum</name>
    <dbReference type="NCBI Taxonomy" id="767694"/>
    <lineage>
        <taxon>Bacteria</taxon>
        <taxon>Pseudomonadati</taxon>
        <taxon>Pseudomonadota</taxon>
        <taxon>Alphaproteobacteria</taxon>
        <taxon>Hyphomicrobiales</taxon>
        <taxon>Methylobacteriaceae</taxon>
        <taxon>Methylobacterium</taxon>
    </lineage>
</organism>
<dbReference type="RefSeq" id="WP_238293509.1">
    <property type="nucleotide sequence ID" value="NZ_BPQS01000071.1"/>
</dbReference>
<reference evidence="2" key="1">
    <citation type="journal article" date="2019" name="Int. J. Syst. Evol. Microbiol.">
        <title>The Global Catalogue of Microorganisms (GCM) 10K type strain sequencing project: providing services to taxonomists for standard genome sequencing and annotation.</title>
        <authorList>
            <consortium name="The Broad Institute Genomics Platform"/>
            <consortium name="The Broad Institute Genome Sequencing Center for Infectious Disease"/>
            <person name="Wu L."/>
            <person name="Ma J."/>
        </authorList>
    </citation>
    <scope>NUCLEOTIDE SEQUENCE [LARGE SCALE GENOMIC DNA]</scope>
    <source>
        <strain evidence="2">CECT 7806</strain>
    </source>
</reference>
<keyword evidence="2" id="KW-1185">Reference proteome</keyword>